<evidence type="ECO:0000313" key="6">
    <source>
        <dbReference type="Proteomes" id="UP000289738"/>
    </source>
</evidence>
<comment type="caution">
    <text evidence="5">The sequence shown here is derived from an EMBL/GenBank/DDBJ whole genome shotgun (WGS) entry which is preliminary data.</text>
</comment>
<organism evidence="5 6">
    <name type="scientific">Arachis hypogaea</name>
    <name type="common">Peanut</name>
    <dbReference type="NCBI Taxonomy" id="3818"/>
    <lineage>
        <taxon>Eukaryota</taxon>
        <taxon>Viridiplantae</taxon>
        <taxon>Streptophyta</taxon>
        <taxon>Embryophyta</taxon>
        <taxon>Tracheophyta</taxon>
        <taxon>Spermatophyta</taxon>
        <taxon>Magnoliopsida</taxon>
        <taxon>eudicotyledons</taxon>
        <taxon>Gunneridae</taxon>
        <taxon>Pentapetalae</taxon>
        <taxon>rosids</taxon>
        <taxon>fabids</taxon>
        <taxon>Fabales</taxon>
        <taxon>Fabaceae</taxon>
        <taxon>Papilionoideae</taxon>
        <taxon>50 kb inversion clade</taxon>
        <taxon>dalbergioids sensu lato</taxon>
        <taxon>Dalbergieae</taxon>
        <taxon>Pterocarpus clade</taxon>
        <taxon>Arachis</taxon>
    </lineage>
</organism>
<keyword evidence="3" id="KW-0472">Membrane</keyword>
<feature type="compositionally biased region" description="Polar residues" evidence="4">
    <location>
        <begin position="17"/>
        <end position="28"/>
    </location>
</feature>
<dbReference type="InterPro" id="IPR015422">
    <property type="entry name" value="PyrdxlP-dep_Trfase_small"/>
</dbReference>
<keyword evidence="6" id="KW-1185">Reference proteome</keyword>
<keyword evidence="2" id="KW-0812">Transmembrane</keyword>
<feature type="region of interest" description="Disordered" evidence="4">
    <location>
        <begin position="1"/>
        <end position="29"/>
    </location>
</feature>
<evidence type="ECO:0000256" key="4">
    <source>
        <dbReference type="SAM" id="MobiDB-lite"/>
    </source>
</evidence>
<name>A0A445ATZ3_ARAHY</name>
<dbReference type="STRING" id="3818.A0A445ATZ3"/>
<dbReference type="Pfam" id="PF00153">
    <property type="entry name" value="Mito_carr"/>
    <property type="match status" value="1"/>
</dbReference>
<dbReference type="InterPro" id="IPR018108">
    <property type="entry name" value="MCP_transmembrane"/>
</dbReference>
<accession>A0A445ATZ3</accession>
<protein>
    <submittedName>
        <fullName evidence="5">Uncharacterized protein</fullName>
    </submittedName>
</protein>
<dbReference type="GO" id="GO:0055129">
    <property type="term" value="P:L-proline biosynthetic process"/>
    <property type="evidence" value="ECO:0007669"/>
    <property type="project" value="UniProtKB-UniPathway"/>
</dbReference>
<dbReference type="GO" id="GO:0016020">
    <property type="term" value="C:membrane"/>
    <property type="evidence" value="ECO:0007669"/>
    <property type="project" value="UniProtKB-SubCell"/>
</dbReference>
<evidence type="ECO:0000256" key="1">
    <source>
        <dbReference type="ARBA" id="ARBA00004141"/>
    </source>
</evidence>
<dbReference type="SUPFAM" id="SSF103506">
    <property type="entry name" value="Mitochondrial carrier"/>
    <property type="match status" value="1"/>
</dbReference>
<dbReference type="SUPFAM" id="SSF53383">
    <property type="entry name" value="PLP-dependent transferases"/>
    <property type="match status" value="1"/>
</dbReference>
<gene>
    <name evidence="5" type="ORF">Ahy_B01g054443</name>
</gene>
<evidence type="ECO:0000256" key="3">
    <source>
        <dbReference type="ARBA" id="ARBA00023136"/>
    </source>
</evidence>
<evidence type="ECO:0000313" key="5">
    <source>
        <dbReference type="EMBL" id="RYR29863.1"/>
    </source>
</evidence>
<dbReference type="Gene3D" id="3.90.1150.10">
    <property type="entry name" value="Aspartate Aminotransferase, domain 1"/>
    <property type="match status" value="1"/>
</dbReference>
<comment type="subcellular location">
    <subcellularLocation>
        <location evidence="1">Membrane</location>
        <topology evidence="1">Multi-pass membrane protein</topology>
    </subcellularLocation>
</comment>
<proteinExistence type="predicted"/>
<sequence length="197" mass="21620">MHRESEAPVTTDPHSPLTATQHSPLTTDCRSKLSRPLALIVARRPDYSSTFVVSALTITGHHHRICAHCRRSTKLSLLSPLHLTLVVSVPTVAARLASSFSLLTIVEKVYGCIAGGVAGVVVETALYPIDTIKTQLQVNLIYDYHPIPIVFSQAKGVAVWDPEGNKYLDFLSAYSAVNQVEGESFWLRSSKKILSKR</sequence>
<dbReference type="AlphaFoldDB" id="A0A445ATZ3"/>
<dbReference type="EMBL" id="SDMP01000011">
    <property type="protein sequence ID" value="RYR29863.1"/>
    <property type="molecule type" value="Genomic_DNA"/>
</dbReference>
<dbReference type="InterPro" id="IPR023395">
    <property type="entry name" value="MCP_dom_sf"/>
</dbReference>
<dbReference type="UniPathway" id="UPA00098">
    <property type="reaction ID" value="UER00358"/>
</dbReference>
<evidence type="ECO:0000256" key="2">
    <source>
        <dbReference type="ARBA" id="ARBA00022692"/>
    </source>
</evidence>
<dbReference type="Proteomes" id="UP000289738">
    <property type="component" value="Chromosome B01"/>
</dbReference>
<reference evidence="5 6" key="1">
    <citation type="submission" date="2019-01" db="EMBL/GenBank/DDBJ databases">
        <title>Sequencing of cultivated peanut Arachis hypogaea provides insights into genome evolution and oil improvement.</title>
        <authorList>
            <person name="Chen X."/>
        </authorList>
    </citation>
    <scope>NUCLEOTIDE SEQUENCE [LARGE SCALE GENOMIC DNA]</scope>
    <source>
        <strain evidence="6">cv. Fuhuasheng</strain>
        <tissue evidence="5">Leaves</tissue>
    </source>
</reference>
<dbReference type="InterPro" id="IPR015424">
    <property type="entry name" value="PyrdxlP-dep_Trfase"/>
</dbReference>